<accession>A0A3B1DEZ7</accession>
<evidence type="ECO:0000256" key="1">
    <source>
        <dbReference type="SAM" id="Phobius"/>
    </source>
</evidence>
<evidence type="ECO:0000313" key="2">
    <source>
        <dbReference type="EMBL" id="VAX34528.1"/>
    </source>
</evidence>
<dbReference type="EMBL" id="UOGI01000340">
    <property type="protein sequence ID" value="VAX34528.1"/>
    <property type="molecule type" value="Genomic_DNA"/>
</dbReference>
<feature type="transmembrane region" description="Helical" evidence="1">
    <location>
        <begin position="12"/>
        <end position="33"/>
    </location>
</feature>
<evidence type="ECO:0008006" key="3">
    <source>
        <dbReference type="Google" id="ProtNLM"/>
    </source>
</evidence>
<reference evidence="2" key="1">
    <citation type="submission" date="2018-06" db="EMBL/GenBank/DDBJ databases">
        <authorList>
            <person name="Zhirakovskaya E."/>
        </authorList>
    </citation>
    <scope>NUCLEOTIDE SEQUENCE</scope>
</reference>
<name>A0A3B1DEZ7_9ZZZZ</name>
<keyword evidence="1" id="KW-0812">Transmembrane</keyword>
<sequence length="349" mass="40579">MYSSGRRCISVAILYAVVAIIALVPFGTGSSVLSQIVLSDACAQADIPAGPESHEASSRSEGDTIIDRYHRNLSEDILGIADWLDSFFDSDRTVAEENRTRLRIKLYSLVEKGAKPAFDIKTSFRLSLPKMQKRLNLLISGEPDNYLSPDNTPTEDKREEFESTDKQNLILSLQYKLKETLRRNISANIGLRFSHTTPVFYTEGRYRHQVKLDAWIFRFTQSLKWLADEGLESRTLIDLERPVSGRFFFRTTADGSWFEHRDGFFYNLNLYVFQYLSSRRVLSYEWINDFQTRPDNRLEEIVLQMRYRQRIWRNWIFYEVSPRVSFPRDEGFSSIPGIALKLEAIIGKY</sequence>
<keyword evidence="1" id="KW-1133">Transmembrane helix</keyword>
<gene>
    <name evidence="2" type="ORF">MNBD_NITROSPIRAE03-1995</name>
</gene>
<proteinExistence type="predicted"/>
<keyword evidence="1" id="KW-0472">Membrane</keyword>
<protein>
    <recommendedName>
        <fullName evidence="3">DUF3570 domain-containing protein</fullName>
    </recommendedName>
</protein>
<organism evidence="2">
    <name type="scientific">hydrothermal vent metagenome</name>
    <dbReference type="NCBI Taxonomy" id="652676"/>
    <lineage>
        <taxon>unclassified sequences</taxon>
        <taxon>metagenomes</taxon>
        <taxon>ecological metagenomes</taxon>
    </lineage>
</organism>
<dbReference type="AlphaFoldDB" id="A0A3B1DEZ7"/>